<proteinExistence type="predicted"/>
<dbReference type="EMBL" id="KN833164">
    <property type="protein sequence ID" value="KIM72089.1"/>
    <property type="molecule type" value="Genomic_DNA"/>
</dbReference>
<reference evidence="1 2" key="1">
    <citation type="submission" date="2014-04" db="EMBL/GenBank/DDBJ databases">
        <authorList>
            <consortium name="DOE Joint Genome Institute"/>
            <person name="Kuo A."/>
            <person name="Tarkka M."/>
            <person name="Buscot F."/>
            <person name="Kohler A."/>
            <person name="Nagy L.G."/>
            <person name="Floudas D."/>
            <person name="Copeland A."/>
            <person name="Barry K.W."/>
            <person name="Cichocki N."/>
            <person name="Veneault-Fourrey C."/>
            <person name="LaButti K."/>
            <person name="Lindquist E.A."/>
            <person name="Lipzen A."/>
            <person name="Lundell T."/>
            <person name="Morin E."/>
            <person name="Murat C."/>
            <person name="Sun H."/>
            <person name="Tunlid A."/>
            <person name="Henrissat B."/>
            <person name="Grigoriev I.V."/>
            <person name="Hibbett D.S."/>
            <person name="Martin F."/>
            <person name="Nordberg H.P."/>
            <person name="Cantor M.N."/>
            <person name="Hua S.X."/>
        </authorList>
    </citation>
    <scope>NUCLEOTIDE SEQUENCE [LARGE SCALE GENOMIC DNA]</scope>
    <source>
        <strain evidence="1 2">F 1598</strain>
    </source>
</reference>
<name>A0A0C3EVT3_PILCF</name>
<organism evidence="1 2">
    <name type="scientific">Piloderma croceum (strain F 1598)</name>
    <dbReference type="NCBI Taxonomy" id="765440"/>
    <lineage>
        <taxon>Eukaryota</taxon>
        <taxon>Fungi</taxon>
        <taxon>Dikarya</taxon>
        <taxon>Basidiomycota</taxon>
        <taxon>Agaricomycotina</taxon>
        <taxon>Agaricomycetes</taxon>
        <taxon>Agaricomycetidae</taxon>
        <taxon>Atheliales</taxon>
        <taxon>Atheliaceae</taxon>
        <taxon>Piloderma</taxon>
    </lineage>
</organism>
<sequence>MNEAIIPITKVRTRYTRPGQLSAARSPPKQSSIYLHIALYLRMCAGKMTATMTLKIYENAMFVLAMLIARRSFLYEAAAVPL</sequence>
<accession>A0A0C3EVT3</accession>
<evidence type="ECO:0000313" key="2">
    <source>
        <dbReference type="Proteomes" id="UP000054166"/>
    </source>
</evidence>
<gene>
    <name evidence="1" type="ORF">PILCRDRAFT_746240</name>
</gene>
<dbReference type="HOGENOM" id="CLU_2559112_0_0_1"/>
<protein>
    <submittedName>
        <fullName evidence="1">Uncharacterized protein</fullName>
    </submittedName>
</protein>
<dbReference type="InParanoid" id="A0A0C3EVT3"/>
<dbReference type="AlphaFoldDB" id="A0A0C3EVT3"/>
<evidence type="ECO:0000313" key="1">
    <source>
        <dbReference type="EMBL" id="KIM72089.1"/>
    </source>
</evidence>
<dbReference type="Proteomes" id="UP000054166">
    <property type="component" value="Unassembled WGS sequence"/>
</dbReference>
<reference evidence="2" key="2">
    <citation type="submission" date="2015-01" db="EMBL/GenBank/DDBJ databases">
        <title>Evolutionary Origins and Diversification of the Mycorrhizal Mutualists.</title>
        <authorList>
            <consortium name="DOE Joint Genome Institute"/>
            <consortium name="Mycorrhizal Genomics Consortium"/>
            <person name="Kohler A."/>
            <person name="Kuo A."/>
            <person name="Nagy L.G."/>
            <person name="Floudas D."/>
            <person name="Copeland A."/>
            <person name="Barry K.W."/>
            <person name="Cichocki N."/>
            <person name="Veneault-Fourrey C."/>
            <person name="LaButti K."/>
            <person name="Lindquist E.A."/>
            <person name="Lipzen A."/>
            <person name="Lundell T."/>
            <person name="Morin E."/>
            <person name="Murat C."/>
            <person name="Riley R."/>
            <person name="Ohm R."/>
            <person name="Sun H."/>
            <person name="Tunlid A."/>
            <person name="Henrissat B."/>
            <person name="Grigoriev I.V."/>
            <person name="Hibbett D.S."/>
            <person name="Martin F."/>
        </authorList>
    </citation>
    <scope>NUCLEOTIDE SEQUENCE [LARGE SCALE GENOMIC DNA]</scope>
    <source>
        <strain evidence="2">F 1598</strain>
    </source>
</reference>
<keyword evidence="2" id="KW-1185">Reference proteome</keyword>